<evidence type="ECO:0000256" key="5">
    <source>
        <dbReference type="ARBA" id="ARBA00023242"/>
    </source>
</evidence>
<keyword evidence="2" id="KW-0479">Metal-binding</keyword>
<organism evidence="8 9">
    <name type="scientific">Allacma fusca</name>
    <dbReference type="NCBI Taxonomy" id="39272"/>
    <lineage>
        <taxon>Eukaryota</taxon>
        <taxon>Metazoa</taxon>
        <taxon>Ecdysozoa</taxon>
        <taxon>Arthropoda</taxon>
        <taxon>Hexapoda</taxon>
        <taxon>Collembola</taxon>
        <taxon>Symphypleona</taxon>
        <taxon>Sminthuridae</taxon>
        <taxon>Allacma</taxon>
    </lineage>
</organism>
<dbReference type="Pfam" id="PF05699">
    <property type="entry name" value="Dimer_Tnp_hAT"/>
    <property type="match status" value="1"/>
</dbReference>
<dbReference type="Proteomes" id="UP000708208">
    <property type="component" value="Unassembled WGS sequence"/>
</dbReference>
<dbReference type="PANTHER" id="PTHR46481">
    <property type="entry name" value="ZINC FINGER BED DOMAIN-CONTAINING PROTEIN 4"/>
    <property type="match status" value="1"/>
</dbReference>
<evidence type="ECO:0000256" key="2">
    <source>
        <dbReference type="ARBA" id="ARBA00022723"/>
    </source>
</evidence>
<keyword evidence="5" id="KW-0539">Nucleus</keyword>
<reference evidence="8" key="1">
    <citation type="submission" date="2021-06" db="EMBL/GenBank/DDBJ databases">
        <authorList>
            <person name="Hodson N. C."/>
            <person name="Mongue J. A."/>
            <person name="Jaron S. K."/>
        </authorList>
    </citation>
    <scope>NUCLEOTIDE SEQUENCE</scope>
</reference>
<comment type="caution">
    <text evidence="8">The sequence shown here is derived from an EMBL/GenBank/DDBJ whole genome shotgun (WGS) entry which is preliminary data.</text>
</comment>
<dbReference type="GO" id="GO:0008270">
    <property type="term" value="F:zinc ion binding"/>
    <property type="evidence" value="ECO:0007669"/>
    <property type="project" value="UniProtKB-KW"/>
</dbReference>
<accession>A0A8J2JKY2</accession>
<feature type="region of interest" description="Disordered" evidence="6">
    <location>
        <begin position="620"/>
        <end position="644"/>
    </location>
</feature>
<evidence type="ECO:0000256" key="4">
    <source>
        <dbReference type="ARBA" id="ARBA00022833"/>
    </source>
</evidence>
<evidence type="ECO:0000256" key="1">
    <source>
        <dbReference type="ARBA" id="ARBA00004123"/>
    </source>
</evidence>
<comment type="subcellular location">
    <subcellularLocation>
        <location evidence="1">Nucleus</location>
    </subcellularLocation>
</comment>
<keyword evidence="3" id="KW-0863">Zinc-finger</keyword>
<gene>
    <name evidence="8" type="ORF">AFUS01_LOCUS10752</name>
</gene>
<feature type="domain" description="HAT C-terminal dimerisation" evidence="7">
    <location>
        <begin position="540"/>
        <end position="596"/>
    </location>
</feature>
<dbReference type="InterPro" id="IPR008906">
    <property type="entry name" value="HATC_C_dom"/>
</dbReference>
<evidence type="ECO:0000256" key="6">
    <source>
        <dbReference type="SAM" id="MobiDB-lite"/>
    </source>
</evidence>
<protein>
    <recommendedName>
        <fullName evidence="7">HAT C-terminal dimerisation domain-containing protein</fullName>
    </recommendedName>
</protein>
<evidence type="ECO:0000313" key="9">
    <source>
        <dbReference type="Proteomes" id="UP000708208"/>
    </source>
</evidence>
<dbReference type="EMBL" id="CAJVCH010080373">
    <property type="protein sequence ID" value="CAG7721543.1"/>
    <property type="molecule type" value="Genomic_DNA"/>
</dbReference>
<dbReference type="GO" id="GO:0005634">
    <property type="term" value="C:nucleus"/>
    <property type="evidence" value="ECO:0007669"/>
    <property type="project" value="UniProtKB-SubCell"/>
</dbReference>
<feature type="compositionally biased region" description="Low complexity" evidence="6">
    <location>
        <begin position="627"/>
        <end position="641"/>
    </location>
</feature>
<evidence type="ECO:0000259" key="7">
    <source>
        <dbReference type="Pfam" id="PF05699"/>
    </source>
</evidence>
<name>A0A8J2JKY2_9HEXA</name>
<dbReference type="PANTHER" id="PTHR46481:SF10">
    <property type="entry name" value="ZINC FINGER BED DOMAIN-CONTAINING PROTEIN 39"/>
    <property type="match status" value="1"/>
</dbReference>
<keyword evidence="4" id="KW-0862">Zinc</keyword>
<evidence type="ECO:0000256" key="3">
    <source>
        <dbReference type="ARBA" id="ARBA00022771"/>
    </source>
</evidence>
<dbReference type="InterPro" id="IPR052035">
    <property type="entry name" value="ZnF_BED_domain_contain"/>
</dbReference>
<proteinExistence type="predicted"/>
<keyword evidence="9" id="KW-1185">Reference proteome</keyword>
<evidence type="ECO:0000313" key="8">
    <source>
        <dbReference type="EMBL" id="CAG7721543.1"/>
    </source>
</evidence>
<sequence>MIRKENFALPTVLREYYTYLVHDIDVHQRGGKVRKTNKYPYKLLCTICACVVRGHDGIRRGVYNHLKQEHGIHIHTVSTDETEVGAVRHVAVEKTFSRRHAIQLRFDTTFFRYVITSGTPFKMLTNHHLHDSLRSLQPGVRPMSVKYLRKQLRIVNNMKVVPYIRWLIQNVKDATVLLDCWSTRRIDSVLAIQDAYLNADFKMITKTVSVLRLLGRHTAQNIRTVGLKEFGKYNLGPKVRFVVTDAGSNMRKVFGADFEAEGSLVNYVQGFCLAHKLHRVVTNAIKSIPLVESHRARLVSQITYIRRSSLLNDQFQVLAGGVTLKRPVVTRWNSYFDALKQFTTSVFTAVGEVIGDTHLECNYVRAPAPLRFDPSELNELRDILRALESLSAVTDDLHSDALVATEAIPKINGVYKILYNMTMVGPLNEFVSSLKTQLVQFFEHIFKTEVLLFMALLNPAFRHLFFDAYLRRLPLNPFNLPSSDDVLEMFVRKYPKVDDVFTVEQPSTPTAGVTGRKITAMWEERITDIENERHFTSHNEITKYSNFYDAARVVFTCVISTASVERCFSILGHWLASRRNNMHIATFCMLLQVRGNIEPSDTTVRAWQQLVRSEFASSCGADESHSSKVCSTSSDSDGDSSNENCENQCIQQPFSVVQDCVSEGLGEEIVTRD</sequence>
<dbReference type="GO" id="GO:0046983">
    <property type="term" value="F:protein dimerization activity"/>
    <property type="evidence" value="ECO:0007669"/>
    <property type="project" value="InterPro"/>
</dbReference>
<dbReference type="OrthoDB" id="1607513at2759"/>
<dbReference type="AlphaFoldDB" id="A0A8J2JKY2"/>